<keyword evidence="14" id="KW-1185">Reference proteome</keyword>
<sequence length="349" mass="36900">MKKIAMSAAALGIISCGAQAQSSVTIYGIVDSSVRYSTNENAAGGSKVQLAGGPLSGSRIGFKGTEDLGGGLSALFSLETGFGTDTGALQQQPASGTRLFGRESLVGLQGGFGKLTVGRQYALIHDMVVSYDVYALSNVTQTIGFQGGNYTMGARLDNSLRYAGTYKGVTASLGYSAGEVAGDIHNGESRAIGLAYDDGPLHIGGAWQVLNNSTTYFSSAISANSKQTAWSLGATYTAGPVKWYAGYINNKLDIADYRNSSYSAGFKWNISGPWSLWNAVYFDRLKHAGTSGNRLTIAPTVLYAFSKRTDVYLTVDYTKLTDAWKTLGSTSGTLFGNRLGVTTGIRHQF</sequence>
<evidence type="ECO:0000256" key="4">
    <source>
        <dbReference type="ARBA" id="ARBA00022452"/>
    </source>
</evidence>
<evidence type="ECO:0000256" key="9">
    <source>
        <dbReference type="ARBA" id="ARBA00023136"/>
    </source>
</evidence>
<feature type="chain" id="PRO_5046314695" evidence="11">
    <location>
        <begin position="21"/>
        <end position="349"/>
    </location>
</feature>
<keyword evidence="5" id="KW-0812">Transmembrane</keyword>
<dbReference type="InterPro" id="IPR001702">
    <property type="entry name" value="Porin_Gram-ve"/>
</dbReference>
<feature type="domain" description="Porin" evidence="12">
    <location>
        <begin position="8"/>
        <end position="322"/>
    </location>
</feature>
<keyword evidence="7" id="KW-0406">Ion transport</keyword>
<dbReference type="PANTHER" id="PTHR34501">
    <property type="entry name" value="PROTEIN YDDL-RELATED"/>
    <property type="match status" value="1"/>
</dbReference>
<name>A0ABU2EQ77_9BURK</name>
<evidence type="ECO:0000256" key="2">
    <source>
        <dbReference type="ARBA" id="ARBA00011233"/>
    </source>
</evidence>
<dbReference type="PRINTS" id="PR00182">
    <property type="entry name" value="ECOLNEIPORIN"/>
</dbReference>
<keyword evidence="8" id="KW-0626">Porin</keyword>
<evidence type="ECO:0000313" key="14">
    <source>
        <dbReference type="Proteomes" id="UP001246576"/>
    </source>
</evidence>
<evidence type="ECO:0000256" key="6">
    <source>
        <dbReference type="ARBA" id="ARBA00022729"/>
    </source>
</evidence>
<dbReference type="EMBL" id="JAVLSJ010000010">
    <property type="protein sequence ID" value="MDR9850279.1"/>
    <property type="molecule type" value="Genomic_DNA"/>
</dbReference>
<evidence type="ECO:0000256" key="1">
    <source>
        <dbReference type="ARBA" id="ARBA00004571"/>
    </source>
</evidence>
<dbReference type="InterPro" id="IPR033900">
    <property type="entry name" value="Gram_neg_porin_domain"/>
</dbReference>
<dbReference type="CDD" id="cd00342">
    <property type="entry name" value="gram_neg_porins"/>
    <property type="match status" value="1"/>
</dbReference>
<dbReference type="SUPFAM" id="SSF56935">
    <property type="entry name" value="Porins"/>
    <property type="match status" value="1"/>
</dbReference>
<dbReference type="Pfam" id="PF13609">
    <property type="entry name" value="Porin_4"/>
    <property type="match status" value="1"/>
</dbReference>
<dbReference type="InterPro" id="IPR050298">
    <property type="entry name" value="Gram-neg_bact_OMP"/>
</dbReference>
<reference evidence="13" key="1">
    <citation type="submission" date="2023-09" db="EMBL/GenBank/DDBJ databases">
        <title>Description of first Herbaspirillum huttiense subsp. nephrolepsisexaltata and Herbaspirillum huttiense subsp. lycopersicon.</title>
        <authorList>
            <person name="Poudel M."/>
            <person name="Sharma A."/>
            <person name="Goss E."/>
            <person name="Tapia J.H."/>
            <person name="Harmon C.M."/>
            <person name="Jones J.B."/>
        </authorList>
    </citation>
    <scope>NUCLEOTIDE SEQUENCE</scope>
    <source>
        <strain evidence="13">SE1</strain>
    </source>
</reference>
<dbReference type="PANTHER" id="PTHR34501:SF9">
    <property type="entry name" value="MAJOR OUTER MEMBRANE PROTEIN P.IA"/>
    <property type="match status" value="1"/>
</dbReference>
<proteinExistence type="predicted"/>
<keyword evidence="4" id="KW-1134">Transmembrane beta strand</keyword>
<dbReference type="PROSITE" id="PS51257">
    <property type="entry name" value="PROKAR_LIPOPROTEIN"/>
    <property type="match status" value="1"/>
</dbReference>
<comment type="subunit">
    <text evidence="2">Homotrimer.</text>
</comment>
<evidence type="ECO:0000256" key="3">
    <source>
        <dbReference type="ARBA" id="ARBA00022448"/>
    </source>
</evidence>
<evidence type="ECO:0000256" key="5">
    <source>
        <dbReference type="ARBA" id="ARBA00022692"/>
    </source>
</evidence>
<gene>
    <name evidence="13" type="ORF">RI048_18755</name>
</gene>
<keyword evidence="10" id="KW-0998">Cell outer membrane</keyword>
<dbReference type="RefSeq" id="WP_121037543.1">
    <property type="nucleotide sequence ID" value="NZ_JAVLSJ010000010.1"/>
</dbReference>
<evidence type="ECO:0000256" key="7">
    <source>
        <dbReference type="ARBA" id="ARBA00023065"/>
    </source>
</evidence>
<evidence type="ECO:0000256" key="11">
    <source>
        <dbReference type="SAM" id="SignalP"/>
    </source>
</evidence>
<protein>
    <submittedName>
        <fullName evidence="13">Porin</fullName>
    </submittedName>
</protein>
<evidence type="ECO:0000256" key="10">
    <source>
        <dbReference type="ARBA" id="ARBA00023237"/>
    </source>
</evidence>
<dbReference type="InterPro" id="IPR023614">
    <property type="entry name" value="Porin_dom_sf"/>
</dbReference>
<dbReference type="PRINTS" id="PR00184">
    <property type="entry name" value="NEISSPPORIN"/>
</dbReference>
<organism evidence="13 14">
    <name type="scientific">Herbaspirillum huttiense subsp. lycopersici</name>
    <dbReference type="NCBI Taxonomy" id="3074428"/>
    <lineage>
        <taxon>Bacteria</taxon>
        <taxon>Pseudomonadati</taxon>
        <taxon>Pseudomonadota</taxon>
        <taxon>Betaproteobacteria</taxon>
        <taxon>Burkholderiales</taxon>
        <taxon>Oxalobacteraceae</taxon>
        <taxon>Herbaspirillum</taxon>
    </lineage>
</organism>
<dbReference type="InterPro" id="IPR002299">
    <property type="entry name" value="Porin_Neis"/>
</dbReference>
<dbReference type="Gene3D" id="2.40.160.10">
    <property type="entry name" value="Porin"/>
    <property type="match status" value="1"/>
</dbReference>
<evidence type="ECO:0000313" key="13">
    <source>
        <dbReference type="EMBL" id="MDR9850279.1"/>
    </source>
</evidence>
<comment type="subcellular location">
    <subcellularLocation>
        <location evidence="1">Cell outer membrane</location>
        <topology evidence="1">Multi-pass membrane protein</topology>
    </subcellularLocation>
</comment>
<evidence type="ECO:0000259" key="12">
    <source>
        <dbReference type="Pfam" id="PF13609"/>
    </source>
</evidence>
<keyword evidence="3" id="KW-0813">Transport</keyword>
<keyword evidence="6 11" id="KW-0732">Signal</keyword>
<accession>A0ABU2EQ77</accession>
<comment type="caution">
    <text evidence="13">The sequence shown here is derived from an EMBL/GenBank/DDBJ whole genome shotgun (WGS) entry which is preliminary data.</text>
</comment>
<feature type="signal peptide" evidence="11">
    <location>
        <begin position="1"/>
        <end position="20"/>
    </location>
</feature>
<evidence type="ECO:0000256" key="8">
    <source>
        <dbReference type="ARBA" id="ARBA00023114"/>
    </source>
</evidence>
<dbReference type="Proteomes" id="UP001246576">
    <property type="component" value="Unassembled WGS sequence"/>
</dbReference>
<keyword evidence="9" id="KW-0472">Membrane</keyword>